<feature type="coiled-coil region" evidence="1">
    <location>
        <begin position="215"/>
        <end position="259"/>
    </location>
</feature>
<dbReference type="AlphaFoldDB" id="A0AAU8JSX6"/>
<gene>
    <name evidence="2" type="ORF">ABWK59_11180</name>
</gene>
<keyword evidence="1" id="KW-0175">Coiled coil</keyword>
<accession>A0AAU8JSX6</accession>
<dbReference type="EMBL" id="CP159872">
    <property type="protein sequence ID" value="XCM79452.1"/>
    <property type="molecule type" value="Genomic_DNA"/>
</dbReference>
<reference evidence="2" key="1">
    <citation type="submission" date="2024-06" db="EMBL/GenBank/DDBJ databases">
        <title>The genome sequences of Kitasatospora sp. strain HUAS MG31.</title>
        <authorList>
            <person name="Mo P."/>
        </authorList>
    </citation>
    <scope>NUCLEOTIDE SEQUENCE</scope>
    <source>
        <strain evidence="2">HUAS MG31</strain>
    </source>
</reference>
<name>A0AAU8JSX6_9ACTN</name>
<proteinExistence type="predicted"/>
<dbReference type="KEGG" id="kcm:ABWK59_11180"/>
<protein>
    <submittedName>
        <fullName evidence="2">Uncharacterized protein</fullName>
    </submittedName>
</protein>
<sequence>MGPGLVYEWSREYGVRVAGGGGGLGGWWRRTDSVRAEARAARDAAQEAFYELDTAQRDARLAVETVRSAGDAEAARRVAADFEQLVAAVDRTTLDYLAALDAEDLDAAELDPGRGWQAKQKLEQAKRDLDARRGELAAFAQRMQPVLDHAEAQLIRVTPAVEQAKRALLGATTALEAARSSGLKADDLAARLAELAPELTRLNQGVAQHGVPGTLQRAEEVSRRAHTLREEAERLPERAAEIDRRVGSLRTRIDALENRSGTLDPVLSELRRRFSLVCWQDLQQVPAQTAEAVRTARGKLAEAVTARDGQRWADATAAIGTVRALLDTADGSVTAVHDRLRQLNEVEHDPHREVERARFALRDAQRLAMSGRQTPDPRHAGPLDAAVGRLDRAVASLEAAGRHPDYWHFLTELAAVRETAAQVVSMIRGGE</sequence>
<evidence type="ECO:0000256" key="1">
    <source>
        <dbReference type="SAM" id="Coils"/>
    </source>
</evidence>
<evidence type="ECO:0000313" key="2">
    <source>
        <dbReference type="EMBL" id="XCM79452.1"/>
    </source>
</evidence>
<organism evidence="2">
    <name type="scientific">Kitasatospora camelliae</name>
    <dbReference type="NCBI Taxonomy" id="3156397"/>
    <lineage>
        <taxon>Bacteria</taxon>
        <taxon>Bacillati</taxon>
        <taxon>Actinomycetota</taxon>
        <taxon>Actinomycetes</taxon>
        <taxon>Kitasatosporales</taxon>
        <taxon>Streptomycetaceae</taxon>
        <taxon>Kitasatospora</taxon>
    </lineage>
</organism>
<dbReference type="RefSeq" id="WP_354640111.1">
    <property type="nucleotide sequence ID" value="NZ_CP159872.1"/>
</dbReference>